<gene>
    <name evidence="2" type="ORF">BK716_11365</name>
</gene>
<sequence length="281" mass="32694">MSSNIFQLETFARNGYTVRLAYVDITEDLIAGILLGQIVYWYMPNEQGKSKLKVKKNGEFWLAKSREDWREEIRITPKQYDRAIKILIEKKFVEVQKFKFNGAPTHHIKLNIFEVTERVKCILTFGEVPNAPLGEIQLTERVNSLTEITTKTTTEITTLKDNMSSDQKERSKDSIPYEDIVSYLNEKVGKSFKHKTAKTRSLIKARFKEGFTIDDFKQIIDIKAAQWLNDSHMNQYLRPETLFGTKFEGYLNENNRNTKSPNNQQQYGDNIIPGFKGKMPF</sequence>
<dbReference type="EMBL" id="MOOK01000092">
    <property type="protein sequence ID" value="OUB52982.1"/>
    <property type="molecule type" value="Genomic_DNA"/>
</dbReference>
<comment type="caution">
    <text evidence="2">The sequence shown here is derived from an EMBL/GenBank/DDBJ whole genome shotgun (WGS) entry which is preliminary data.</text>
</comment>
<name>A0A9X6QSG7_BACUH</name>
<dbReference type="Proteomes" id="UP000194816">
    <property type="component" value="Unassembled WGS sequence"/>
</dbReference>
<feature type="domain" description="Phage conserved hypothetical protein C-terminal" evidence="1">
    <location>
        <begin position="180"/>
        <end position="252"/>
    </location>
</feature>
<dbReference type="RefSeq" id="WP_088114642.1">
    <property type="nucleotide sequence ID" value="NZ_MOOK01000092.1"/>
</dbReference>
<accession>A0A9X6QSG7</accession>
<dbReference type="AlphaFoldDB" id="A0A9X6QSG7"/>
<proteinExistence type="predicted"/>
<dbReference type="InterPro" id="IPR011741">
    <property type="entry name" value="Phg_2220_C"/>
</dbReference>
<dbReference type="NCBIfam" id="TIGR02220">
    <property type="entry name" value="phg_TIGR02220"/>
    <property type="match status" value="1"/>
</dbReference>
<organism evidence="2 3">
    <name type="scientific">Bacillus thuringiensis subsp. higo</name>
    <dbReference type="NCBI Taxonomy" id="132266"/>
    <lineage>
        <taxon>Bacteria</taxon>
        <taxon>Bacillati</taxon>
        <taxon>Bacillota</taxon>
        <taxon>Bacilli</taxon>
        <taxon>Bacillales</taxon>
        <taxon>Bacillaceae</taxon>
        <taxon>Bacillus</taxon>
        <taxon>Bacillus cereus group</taxon>
    </lineage>
</organism>
<reference evidence="2 3" key="1">
    <citation type="submission" date="2016-10" db="EMBL/GenBank/DDBJ databases">
        <title>Comparative genomics of Bacillus thuringiensis reveals a path to pathogens against multiple invertebrate hosts.</title>
        <authorList>
            <person name="Zheng J."/>
            <person name="Gao Q."/>
            <person name="Liu H."/>
            <person name="Peng D."/>
            <person name="Ruan L."/>
            <person name="Sun M."/>
        </authorList>
    </citation>
    <scope>NUCLEOTIDE SEQUENCE [LARGE SCALE GENOMIC DNA]</scope>
    <source>
        <strain evidence="2">BGSC 4AU1</strain>
    </source>
</reference>
<dbReference type="Pfam" id="PF09524">
    <property type="entry name" value="Phg_2220_C"/>
    <property type="match status" value="1"/>
</dbReference>
<evidence type="ECO:0000313" key="3">
    <source>
        <dbReference type="Proteomes" id="UP000194816"/>
    </source>
</evidence>
<protein>
    <submittedName>
        <fullName evidence="2">Replication protein</fullName>
    </submittedName>
</protein>
<evidence type="ECO:0000313" key="2">
    <source>
        <dbReference type="EMBL" id="OUB52982.1"/>
    </source>
</evidence>
<evidence type="ECO:0000259" key="1">
    <source>
        <dbReference type="Pfam" id="PF09524"/>
    </source>
</evidence>